<evidence type="ECO:0000256" key="3">
    <source>
        <dbReference type="ARBA" id="ARBA00022475"/>
    </source>
</evidence>
<dbReference type="InterPro" id="IPR051258">
    <property type="entry name" value="Diverse_Substrate_Transporter"/>
</dbReference>
<feature type="transmembrane region" description="Helical" evidence="7">
    <location>
        <begin position="223"/>
        <end position="241"/>
    </location>
</feature>
<feature type="transmembrane region" description="Helical" evidence="7">
    <location>
        <begin position="74"/>
        <end position="97"/>
    </location>
</feature>
<accession>A0ABP7K9A9</accession>
<dbReference type="Pfam" id="PF00892">
    <property type="entry name" value="EamA"/>
    <property type="match status" value="2"/>
</dbReference>
<proteinExistence type="inferred from homology"/>
<keyword evidence="5 7" id="KW-1133">Transmembrane helix</keyword>
<feature type="domain" description="EamA" evidence="8">
    <location>
        <begin position="155"/>
        <end position="289"/>
    </location>
</feature>
<keyword evidence="10" id="KW-1185">Reference proteome</keyword>
<evidence type="ECO:0000313" key="9">
    <source>
        <dbReference type="EMBL" id="GAA3870022.1"/>
    </source>
</evidence>
<comment type="caution">
    <text evidence="9">The sequence shown here is derived from an EMBL/GenBank/DDBJ whole genome shotgun (WGS) entry which is preliminary data.</text>
</comment>
<evidence type="ECO:0000259" key="8">
    <source>
        <dbReference type="Pfam" id="PF00892"/>
    </source>
</evidence>
<evidence type="ECO:0000256" key="4">
    <source>
        <dbReference type="ARBA" id="ARBA00022692"/>
    </source>
</evidence>
<feature type="transmembrane region" description="Helical" evidence="7">
    <location>
        <begin position="15"/>
        <end position="33"/>
    </location>
</feature>
<feature type="transmembrane region" description="Helical" evidence="7">
    <location>
        <begin position="183"/>
        <end position="203"/>
    </location>
</feature>
<feature type="transmembrane region" description="Helical" evidence="7">
    <location>
        <begin position="129"/>
        <end position="149"/>
    </location>
</feature>
<evidence type="ECO:0000256" key="5">
    <source>
        <dbReference type="ARBA" id="ARBA00022989"/>
    </source>
</evidence>
<dbReference type="PANTHER" id="PTHR42920">
    <property type="entry name" value="OS03G0707200 PROTEIN-RELATED"/>
    <property type="match status" value="1"/>
</dbReference>
<feature type="transmembrane region" description="Helical" evidence="7">
    <location>
        <begin position="103"/>
        <end position="122"/>
    </location>
</feature>
<evidence type="ECO:0000256" key="1">
    <source>
        <dbReference type="ARBA" id="ARBA00004651"/>
    </source>
</evidence>
<dbReference type="InterPro" id="IPR037185">
    <property type="entry name" value="EmrE-like"/>
</dbReference>
<evidence type="ECO:0000256" key="7">
    <source>
        <dbReference type="SAM" id="Phobius"/>
    </source>
</evidence>
<comment type="similarity">
    <text evidence="2">Belongs to the EamA transporter family.</text>
</comment>
<evidence type="ECO:0000313" key="10">
    <source>
        <dbReference type="Proteomes" id="UP001501803"/>
    </source>
</evidence>
<dbReference type="InterPro" id="IPR000620">
    <property type="entry name" value="EamA_dom"/>
</dbReference>
<dbReference type="EMBL" id="BAABCN010000002">
    <property type="protein sequence ID" value="GAA3870022.1"/>
    <property type="molecule type" value="Genomic_DNA"/>
</dbReference>
<keyword evidence="6 7" id="KW-0472">Membrane</keyword>
<sequence>MEHVNVISLLSTRRIDLVLIAVAAVWGGSYLAAKVLTEQASVVVVLGLRFAVALVALLAVWLVMRGRMPSHREWLVGGILGLTQASILLLETAGVAVTSATNAGLIISLTIIFTPILESLAARNWLPRPFFIAAVIAVVGVALLVSAHGFQAPNFGDLLVLAAAGVRAFHVTMLGRLTRSHQFSVITITLVQMLVGTTIFIAADAPGFVRAALGFGLAEWLGVLYLGLACSVFAFLAQLWAVQRTSAARASLLMGTEPIWAVLVGVSLGAETLGLVGMLGAALIIGGTFWGQRIESRHRGAAAPRLEQPLVEPVESR</sequence>
<organism evidence="9 10">
    <name type="scientific">Leifsonia kafniensis</name>
    <dbReference type="NCBI Taxonomy" id="475957"/>
    <lineage>
        <taxon>Bacteria</taxon>
        <taxon>Bacillati</taxon>
        <taxon>Actinomycetota</taxon>
        <taxon>Actinomycetes</taxon>
        <taxon>Micrococcales</taxon>
        <taxon>Microbacteriaceae</taxon>
        <taxon>Leifsonia</taxon>
    </lineage>
</organism>
<feature type="transmembrane region" description="Helical" evidence="7">
    <location>
        <begin position="272"/>
        <end position="290"/>
    </location>
</feature>
<evidence type="ECO:0000256" key="2">
    <source>
        <dbReference type="ARBA" id="ARBA00007362"/>
    </source>
</evidence>
<reference evidence="10" key="1">
    <citation type="journal article" date="2019" name="Int. J. Syst. Evol. Microbiol.">
        <title>The Global Catalogue of Microorganisms (GCM) 10K type strain sequencing project: providing services to taxonomists for standard genome sequencing and annotation.</title>
        <authorList>
            <consortium name="The Broad Institute Genomics Platform"/>
            <consortium name="The Broad Institute Genome Sequencing Center for Infectious Disease"/>
            <person name="Wu L."/>
            <person name="Ma J."/>
        </authorList>
    </citation>
    <scope>NUCLEOTIDE SEQUENCE [LARGE SCALE GENOMIC DNA]</scope>
    <source>
        <strain evidence="10">JCM 17021</strain>
    </source>
</reference>
<feature type="transmembrane region" description="Helical" evidence="7">
    <location>
        <begin position="39"/>
        <end position="62"/>
    </location>
</feature>
<dbReference type="Proteomes" id="UP001501803">
    <property type="component" value="Unassembled WGS sequence"/>
</dbReference>
<dbReference type="RefSeq" id="WP_345063315.1">
    <property type="nucleotide sequence ID" value="NZ_BAABCN010000002.1"/>
</dbReference>
<evidence type="ECO:0000256" key="6">
    <source>
        <dbReference type="ARBA" id="ARBA00023136"/>
    </source>
</evidence>
<name>A0ABP7K9A9_9MICO</name>
<dbReference type="SUPFAM" id="SSF103481">
    <property type="entry name" value="Multidrug resistance efflux transporter EmrE"/>
    <property type="match status" value="2"/>
</dbReference>
<keyword evidence="4 7" id="KW-0812">Transmembrane</keyword>
<dbReference type="PANTHER" id="PTHR42920:SF5">
    <property type="entry name" value="EAMA DOMAIN-CONTAINING PROTEIN"/>
    <property type="match status" value="1"/>
</dbReference>
<protein>
    <submittedName>
        <fullName evidence="9">DMT family transporter</fullName>
    </submittedName>
</protein>
<feature type="domain" description="EamA" evidence="8">
    <location>
        <begin position="16"/>
        <end position="145"/>
    </location>
</feature>
<keyword evidence="3" id="KW-1003">Cell membrane</keyword>
<gene>
    <name evidence="9" type="ORF">GCM10022381_11580</name>
</gene>
<comment type="subcellular location">
    <subcellularLocation>
        <location evidence="1">Cell membrane</location>
        <topology evidence="1">Multi-pass membrane protein</topology>
    </subcellularLocation>
</comment>